<dbReference type="InterPro" id="IPR010978">
    <property type="entry name" value="tRNA-bd_arm"/>
</dbReference>
<proteinExistence type="predicted"/>
<name>A0A382UWI6_9ZZZZ</name>
<organism evidence="2">
    <name type="scientific">marine metagenome</name>
    <dbReference type="NCBI Taxonomy" id="408172"/>
    <lineage>
        <taxon>unclassified sequences</taxon>
        <taxon>metagenomes</taxon>
        <taxon>ecological metagenomes</taxon>
    </lineage>
</organism>
<dbReference type="GO" id="GO:0006432">
    <property type="term" value="P:phenylalanyl-tRNA aminoacylation"/>
    <property type="evidence" value="ECO:0007669"/>
    <property type="project" value="InterPro"/>
</dbReference>
<accession>A0A382UWI6</accession>
<evidence type="ECO:0000259" key="1">
    <source>
        <dbReference type="Pfam" id="PF02912"/>
    </source>
</evidence>
<feature type="non-terminal residue" evidence="2">
    <location>
        <position position="1"/>
    </location>
</feature>
<feature type="domain" description="Phenylalanine-tRNA ligase class II N-terminal" evidence="1">
    <location>
        <begin position="24"/>
        <end position="88"/>
    </location>
</feature>
<dbReference type="AlphaFoldDB" id="A0A382UWI6"/>
<dbReference type="InterPro" id="IPR045864">
    <property type="entry name" value="aa-tRNA-synth_II/BPL/LPL"/>
</dbReference>
<feature type="non-terminal residue" evidence="2">
    <location>
        <position position="93"/>
    </location>
</feature>
<dbReference type="Pfam" id="PF02912">
    <property type="entry name" value="Phe_tRNA-synt_N"/>
    <property type="match status" value="1"/>
</dbReference>
<dbReference type="GO" id="GO:0005524">
    <property type="term" value="F:ATP binding"/>
    <property type="evidence" value="ECO:0007669"/>
    <property type="project" value="InterPro"/>
</dbReference>
<reference evidence="2" key="1">
    <citation type="submission" date="2018-05" db="EMBL/GenBank/DDBJ databases">
        <authorList>
            <person name="Lanie J.A."/>
            <person name="Ng W.-L."/>
            <person name="Kazmierczak K.M."/>
            <person name="Andrzejewski T.M."/>
            <person name="Davidsen T.M."/>
            <person name="Wayne K.J."/>
            <person name="Tettelin H."/>
            <person name="Glass J.I."/>
            <person name="Rusch D."/>
            <person name="Podicherti R."/>
            <person name="Tsui H.-C.T."/>
            <person name="Winkler M.E."/>
        </authorList>
    </citation>
    <scope>NUCLEOTIDE SEQUENCE</scope>
</reference>
<dbReference type="Gene3D" id="3.30.930.10">
    <property type="entry name" value="Bira Bifunctional Protein, Domain 2"/>
    <property type="match status" value="1"/>
</dbReference>
<dbReference type="EMBL" id="UINC01146998">
    <property type="protein sequence ID" value="SVD38058.1"/>
    <property type="molecule type" value="Genomic_DNA"/>
</dbReference>
<dbReference type="SUPFAM" id="SSF46589">
    <property type="entry name" value="tRNA-binding arm"/>
    <property type="match status" value="1"/>
</dbReference>
<sequence length="93" mass="10299">VTTSEDQVSKLSEEALAMLSDSVTSEELEAWRVLWLGRQDGRVNQLLRSISDQPVETRSDFGKAANSLKQLLESELKAAITRIENNAEVDAIP</sequence>
<protein>
    <recommendedName>
        <fullName evidence="1">Phenylalanine-tRNA ligase class II N-terminal domain-containing protein</fullName>
    </recommendedName>
</protein>
<dbReference type="GO" id="GO:0004826">
    <property type="term" value="F:phenylalanine-tRNA ligase activity"/>
    <property type="evidence" value="ECO:0007669"/>
    <property type="project" value="InterPro"/>
</dbReference>
<dbReference type="InterPro" id="IPR004188">
    <property type="entry name" value="Phe-tRNA_ligase_II_N"/>
</dbReference>
<evidence type="ECO:0000313" key="2">
    <source>
        <dbReference type="EMBL" id="SVD38058.1"/>
    </source>
</evidence>
<dbReference type="GO" id="GO:0005737">
    <property type="term" value="C:cytoplasm"/>
    <property type="evidence" value="ECO:0007669"/>
    <property type="project" value="InterPro"/>
</dbReference>
<gene>
    <name evidence="2" type="ORF">METZ01_LOCUS390912</name>
</gene>